<accession>A0AAC9RNF2</accession>
<evidence type="ECO:0000313" key="4">
    <source>
        <dbReference type="Proteomes" id="UP000177894"/>
    </source>
</evidence>
<dbReference type="KEGG" id="cfm:BJL90_01855"/>
<evidence type="ECO:0000259" key="1">
    <source>
        <dbReference type="Pfam" id="PF12773"/>
    </source>
</evidence>
<feature type="domain" description="DZANK-type" evidence="1">
    <location>
        <begin position="31"/>
        <end position="74"/>
    </location>
</feature>
<dbReference type="InterPro" id="IPR025874">
    <property type="entry name" value="DZR"/>
</dbReference>
<sequence length="80" mass="9350">MPILACMGMALLIYFLLSENIASREVEKIKCSKCKHEIDSSYEFCPKCQEKLKESCRKCNSKIDTNWRYCPYCGNIKKSR</sequence>
<dbReference type="EMBL" id="CP020559">
    <property type="protein sequence ID" value="ARE89201.1"/>
    <property type="molecule type" value="Genomic_DNA"/>
</dbReference>
<gene>
    <name evidence="2" type="ORF">BJL90_01855</name>
    <name evidence="3" type="ORF">CLFO_36080</name>
</gene>
<reference evidence="2 4" key="1">
    <citation type="submission" date="2016-10" db="EMBL/GenBank/DDBJ databases">
        <title>Complete Genome Sequence of Acetogen Clostridium formicoaceticum ATCC 27076.</title>
        <authorList>
            <person name="Bao T."/>
            <person name="Cheng C."/>
            <person name="Zhao J."/>
            <person name="Yang S.-T."/>
            <person name="Wang J."/>
            <person name="Wang M."/>
        </authorList>
    </citation>
    <scope>NUCLEOTIDE SEQUENCE [LARGE SCALE GENOMIC DNA]</scope>
    <source>
        <strain evidence="2 4">ATCC 27076</strain>
    </source>
</reference>
<dbReference type="Proteomes" id="UP000177894">
    <property type="component" value="Chromosome"/>
</dbReference>
<proteinExistence type="predicted"/>
<dbReference type="Pfam" id="PF12773">
    <property type="entry name" value="DZR"/>
    <property type="match status" value="1"/>
</dbReference>
<dbReference type="Proteomes" id="UP000192478">
    <property type="component" value="Chromosome"/>
</dbReference>
<dbReference type="AlphaFoldDB" id="A0AAC9RNF2"/>
<keyword evidence="4" id="KW-1185">Reference proteome</keyword>
<organism evidence="3 5">
    <name type="scientific">Clostridium formicaceticum</name>
    <dbReference type="NCBI Taxonomy" id="1497"/>
    <lineage>
        <taxon>Bacteria</taxon>
        <taxon>Bacillati</taxon>
        <taxon>Bacillota</taxon>
        <taxon>Clostridia</taxon>
        <taxon>Eubacteriales</taxon>
        <taxon>Clostridiaceae</taxon>
        <taxon>Clostridium</taxon>
    </lineage>
</organism>
<evidence type="ECO:0000313" key="3">
    <source>
        <dbReference type="EMBL" id="ARE89201.1"/>
    </source>
</evidence>
<evidence type="ECO:0000313" key="2">
    <source>
        <dbReference type="EMBL" id="AOY74809.1"/>
    </source>
</evidence>
<name>A0AAC9RNF2_9CLOT</name>
<reference evidence="3 5" key="2">
    <citation type="submission" date="2017-03" db="EMBL/GenBank/DDBJ databases">
        <title>Complete sequence of Clostridium formicaceticum DSM 92.</title>
        <authorList>
            <person name="Poehlein A."/>
            <person name="Karl M."/>
            <person name="Bengelsdorf F.R."/>
            <person name="Duerre P."/>
            <person name="Daniel R."/>
        </authorList>
    </citation>
    <scope>NUCLEOTIDE SEQUENCE [LARGE SCALE GENOMIC DNA]</scope>
    <source>
        <strain evidence="3 5">DSM 92</strain>
    </source>
</reference>
<protein>
    <submittedName>
        <fullName evidence="3">Double zinc ribbon</fullName>
    </submittedName>
</protein>
<evidence type="ECO:0000313" key="5">
    <source>
        <dbReference type="Proteomes" id="UP000192478"/>
    </source>
</evidence>
<dbReference type="EMBL" id="CP017603">
    <property type="protein sequence ID" value="AOY74809.1"/>
    <property type="molecule type" value="Genomic_DNA"/>
</dbReference>